<evidence type="ECO:0000256" key="1">
    <source>
        <dbReference type="SAM" id="MobiDB-lite"/>
    </source>
</evidence>
<dbReference type="EMBL" id="JASCZI010242710">
    <property type="protein sequence ID" value="MED6211872.1"/>
    <property type="molecule type" value="Genomic_DNA"/>
</dbReference>
<sequence>MDPIQRVWLEVVGVSVHLWLSEMMMKIEKLLGKPVMMDELTDYYLSYSCASILIDSYQWEVIHEWVILEEGDRKFEVYVKEFGREMYSAQAHSGTCHESSLCKDGSLVWNEEASRWSNSEVVPESAMSTTVEEQREDGKSDSRNKDDDVGDKGDPLIDDIIIKRNRELGNLLGSEKGGGDFAVSVDEVCNELNFEKERSIGKLGGQGESDEVSDATVGGRLDWMEAHFDMRIEELEPQSKNTRVQVGPIEKDVVYDGLDGNQFGPSYLNGPIIRRDAKGGLVEGGGDTCDGLRLDPSASSQSCLYPPGFGPVPEGHIQSDRDANNGGKNGSDTLPTLEDRGCDRNSSSKLSPLKVARKVIRVCEDGGLRFLDSEKKLVELKIVDIEGRLESKLSGQKDGQKVDAVKEKGVRIQLLGGQVDPE</sequence>
<feature type="compositionally biased region" description="Polar residues" evidence="1">
    <location>
        <begin position="118"/>
        <end position="131"/>
    </location>
</feature>
<dbReference type="Proteomes" id="UP001341840">
    <property type="component" value="Unassembled WGS sequence"/>
</dbReference>
<name>A0ABU6YN82_9FABA</name>
<protein>
    <recommendedName>
        <fullName evidence="4">DUF4283 domain-containing protein</fullName>
    </recommendedName>
</protein>
<evidence type="ECO:0008006" key="4">
    <source>
        <dbReference type="Google" id="ProtNLM"/>
    </source>
</evidence>
<evidence type="ECO:0000313" key="3">
    <source>
        <dbReference type="Proteomes" id="UP001341840"/>
    </source>
</evidence>
<feature type="region of interest" description="Disordered" evidence="1">
    <location>
        <begin position="118"/>
        <end position="154"/>
    </location>
</feature>
<evidence type="ECO:0000313" key="2">
    <source>
        <dbReference type="EMBL" id="MED6211872.1"/>
    </source>
</evidence>
<reference evidence="2 3" key="1">
    <citation type="journal article" date="2023" name="Plants (Basel)">
        <title>Bridging the Gap: Combining Genomics and Transcriptomics Approaches to Understand Stylosanthes scabra, an Orphan Legume from the Brazilian Caatinga.</title>
        <authorList>
            <person name="Ferreira-Neto J.R.C."/>
            <person name="da Silva M.D."/>
            <person name="Binneck E."/>
            <person name="de Melo N.F."/>
            <person name="da Silva R.H."/>
            <person name="de Melo A.L.T.M."/>
            <person name="Pandolfi V."/>
            <person name="Bustamante F.O."/>
            <person name="Brasileiro-Vidal A.C."/>
            <person name="Benko-Iseppon A.M."/>
        </authorList>
    </citation>
    <scope>NUCLEOTIDE SEQUENCE [LARGE SCALE GENOMIC DNA]</scope>
    <source>
        <tissue evidence="2">Leaves</tissue>
    </source>
</reference>
<feature type="compositionally biased region" description="Basic and acidic residues" evidence="1">
    <location>
        <begin position="132"/>
        <end position="154"/>
    </location>
</feature>
<comment type="caution">
    <text evidence="2">The sequence shown here is derived from an EMBL/GenBank/DDBJ whole genome shotgun (WGS) entry which is preliminary data.</text>
</comment>
<feature type="region of interest" description="Disordered" evidence="1">
    <location>
        <begin position="300"/>
        <end position="348"/>
    </location>
</feature>
<organism evidence="2 3">
    <name type="scientific">Stylosanthes scabra</name>
    <dbReference type="NCBI Taxonomy" id="79078"/>
    <lineage>
        <taxon>Eukaryota</taxon>
        <taxon>Viridiplantae</taxon>
        <taxon>Streptophyta</taxon>
        <taxon>Embryophyta</taxon>
        <taxon>Tracheophyta</taxon>
        <taxon>Spermatophyta</taxon>
        <taxon>Magnoliopsida</taxon>
        <taxon>eudicotyledons</taxon>
        <taxon>Gunneridae</taxon>
        <taxon>Pentapetalae</taxon>
        <taxon>rosids</taxon>
        <taxon>fabids</taxon>
        <taxon>Fabales</taxon>
        <taxon>Fabaceae</taxon>
        <taxon>Papilionoideae</taxon>
        <taxon>50 kb inversion clade</taxon>
        <taxon>dalbergioids sensu lato</taxon>
        <taxon>Dalbergieae</taxon>
        <taxon>Pterocarpus clade</taxon>
        <taxon>Stylosanthes</taxon>
    </lineage>
</organism>
<keyword evidence="3" id="KW-1185">Reference proteome</keyword>
<gene>
    <name evidence="2" type="ORF">PIB30_077747</name>
</gene>
<accession>A0ABU6YN82</accession>
<proteinExistence type="predicted"/>